<evidence type="ECO:0000313" key="2">
    <source>
        <dbReference type="Proteomes" id="UP001482620"/>
    </source>
</evidence>
<keyword evidence="2" id="KW-1185">Reference proteome</keyword>
<sequence length="102" mass="11444">MRDTRGKNADKGCCSNNFGFLNISAGPQVDHLHASMELVYRQEAGYTLDRSPIHHRATQRHTGQSHSFTHTHSFTLKGNLERPVNLTVVFLDCGSRCTQCTQ</sequence>
<evidence type="ECO:0000313" key="1">
    <source>
        <dbReference type="EMBL" id="MEQ2253204.1"/>
    </source>
</evidence>
<name>A0ABV0V769_9TELE</name>
<reference evidence="1 2" key="1">
    <citation type="submission" date="2021-06" db="EMBL/GenBank/DDBJ databases">
        <authorList>
            <person name="Palmer J.M."/>
        </authorList>
    </citation>
    <scope>NUCLEOTIDE SEQUENCE [LARGE SCALE GENOMIC DNA]</scope>
    <source>
        <strain evidence="2">if_2019</strain>
        <tissue evidence="1">Muscle</tissue>
    </source>
</reference>
<proteinExistence type="predicted"/>
<organism evidence="1 2">
    <name type="scientific">Ilyodon furcidens</name>
    <name type="common">goldbreast splitfin</name>
    <dbReference type="NCBI Taxonomy" id="33524"/>
    <lineage>
        <taxon>Eukaryota</taxon>
        <taxon>Metazoa</taxon>
        <taxon>Chordata</taxon>
        <taxon>Craniata</taxon>
        <taxon>Vertebrata</taxon>
        <taxon>Euteleostomi</taxon>
        <taxon>Actinopterygii</taxon>
        <taxon>Neopterygii</taxon>
        <taxon>Teleostei</taxon>
        <taxon>Neoteleostei</taxon>
        <taxon>Acanthomorphata</taxon>
        <taxon>Ovalentaria</taxon>
        <taxon>Atherinomorphae</taxon>
        <taxon>Cyprinodontiformes</taxon>
        <taxon>Goodeidae</taxon>
        <taxon>Ilyodon</taxon>
    </lineage>
</organism>
<gene>
    <name evidence="1" type="ORF">ILYODFUR_029811</name>
</gene>
<dbReference type="Proteomes" id="UP001482620">
    <property type="component" value="Unassembled WGS sequence"/>
</dbReference>
<accession>A0ABV0V769</accession>
<comment type="caution">
    <text evidence="1">The sequence shown here is derived from an EMBL/GenBank/DDBJ whole genome shotgun (WGS) entry which is preliminary data.</text>
</comment>
<protein>
    <submittedName>
        <fullName evidence="1">Uncharacterized protein</fullName>
    </submittedName>
</protein>
<dbReference type="EMBL" id="JAHRIQ010096987">
    <property type="protein sequence ID" value="MEQ2253204.1"/>
    <property type="molecule type" value="Genomic_DNA"/>
</dbReference>